<dbReference type="InterPro" id="IPR020904">
    <property type="entry name" value="Sc_DH/Rdtase_CS"/>
</dbReference>
<gene>
    <name evidence="2" type="ORF">E1269_02780</name>
</gene>
<dbReference type="GO" id="GO:0016616">
    <property type="term" value="F:oxidoreductase activity, acting on the CH-OH group of donors, NAD or NADP as acceptor"/>
    <property type="evidence" value="ECO:0007669"/>
    <property type="project" value="TreeGrafter"/>
</dbReference>
<organism evidence="2 3">
    <name type="scientific">Jiangella asiatica</name>
    <dbReference type="NCBI Taxonomy" id="2530372"/>
    <lineage>
        <taxon>Bacteria</taxon>
        <taxon>Bacillati</taxon>
        <taxon>Actinomycetota</taxon>
        <taxon>Actinomycetes</taxon>
        <taxon>Jiangellales</taxon>
        <taxon>Jiangellaceae</taxon>
        <taxon>Jiangella</taxon>
    </lineage>
</organism>
<comment type="caution">
    <text evidence="2">The sequence shown here is derived from an EMBL/GenBank/DDBJ whole genome shotgun (WGS) entry which is preliminary data.</text>
</comment>
<dbReference type="EMBL" id="SMKZ01000002">
    <property type="protein sequence ID" value="TDE15047.1"/>
    <property type="molecule type" value="Genomic_DNA"/>
</dbReference>
<accession>A0A4R5DNC0</accession>
<name>A0A4R5DNC0_9ACTN</name>
<dbReference type="PRINTS" id="PR00081">
    <property type="entry name" value="GDHRDH"/>
</dbReference>
<comment type="similarity">
    <text evidence="1">Belongs to the short-chain dehydrogenases/reductases (SDR) family.</text>
</comment>
<dbReference type="PANTHER" id="PTHR42760">
    <property type="entry name" value="SHORT-CHAIN DEHYDROGENASES/REDUCTASES FAMILY MEMBER"/>
    <property type="match status" value="1"/>
</dbReference>
<evidence type="ECO:0000313" key="3">
    <source>
        <dbReference type="Proteomes" id="UP000294739"/>
    </source>
</evidence>
<protein>
    <submittedName>
        <fullName evidence="2">SDR family oxidoreductase</fullName>
    </submittedName>
</protein>
<reference evidence="2 3" key="1">
    <citation type="submission" date="2019-03" db="EMBL/GenBank/DDBJ databases">
        <title>Draft genome sequences of novel Actinobacteria.</title>
        <authorList>
            <person name="Sahin N."/>
            <person name="Ay H."/>
            <person name="Saygin H."/>
        </authorList>
    </citation>
    <scope>NUCLEOTIDE SEQUENCE [LARGE SCALE GENOMIC DNA]</scope>
    <source>
        <strain evidence="2 3">5K138</strain>
    </source>
</reference>
<evidence type="ECO:0000313" key="2">
    <source>
        <dbReference type="EMBL" id="TDE15047.1"/>
    </source>
</evidence>
<dbReference type="OrthoDB" id="286404at2"/>
<sequence>MRSWRSWVSPVATSAGRGEDVKVAIVGASTPIGTAIAERFAADGGSVVGISLEPAGSPVLAADLTADCAVPAAAQAAVEDAVRVLGGLDALVPAAGVMPVAPAHRTTDEQWRRALAGCLDTFFYTARAALPHLIDGDGGSIVAVSSVNAFLAAPWVPAYAAAKGGVDALVRQLALEYAGRGVRVNAVAPGMVTFSGVPDAAAGYPIRRTIAAAEVAEAVAFLAGPAASGITGVVLPVDGGLSITSPAAFARADLKARLDDDSDGDT</sequence>
<dbReference type="SUPFAM" id="SSF51735">
    <property type="entry name" value="NAD(P)-binding Rossmann-fold domains"/>
    <property type="match status" value="1"/>
</dbReference>
<dbReference type="InParanoid" id="A0A4R5DNC0"/>
<dbReference type="InterPro" id="IPR002347">
    <property type="entry name" value="SDR_fam"/>
</dbReference>
<dbReference type="Proteomes" id="UP000294739">
    <property type="component" value="Unassembled WGS sequence"/>
</dbReference>
<keyword evidence="3" id="KW-1185">Reference proteome</keyword>
<dbReference type="PROSITE" id="PS00061">
    <property type="entry name" value="ADH_SHORT"/>
    <property type="match status" value="1"/>
</dbReference>
<dbReference type="AlphaFoldDB" id="A0A4R5DNC0"/>
<dbReference type="CDD" id="cd05233">
    <property type="entry name" value="SDR_c"/>
    <property type="match status" value="1"/>
</dbReference>
<evidence type="ECO:0000256" key="1">
    <source>
        <dbReference type="ARBA" id="ARBA00006484"/>
    </source>
</evidence>
<dbReference type="Pfam" id="PF13561">
    <property type="entry name" value="adh_short_C2"/>
    <property type="match status" value="1"/>
</dbReference>
<dbReference type="PRINTS" id="PR00080">
    <property type="entry name" value="SDRFAMILY"/>
</dbReference>
<dbReference type="InterPro" id="IPR036291">
    <property type="entry name" value="NAD(P)-bd_dom_sf"/>
</dbReference>
<dbReference type="Gene3D" id="3.40.50.720">
    <property type="entry name" value="NAD(P)-binding Rossmann-like Domain"/>
    <property type="match status" value="1"/>
</dbReference>
<proteinExistence type="inferred from homology"/>